<proteinExistence type="predicted"/>
<keyword evidence="2" id="KW-1185">Reference proteome</keyword>
<evidence type="ECO:0000313" key="1">
    <source>
        <dbReference type="EMBL" id="UYP17767.1"/>
    </source>
</evidence>
<accession>A0ACD4DCN4</accession>
<protein>
    <submittedName>
        <fullName evidence="1">Site-specific integrase</fullName>
    </submittedName>
</protein>
<organism evidence="1 2">
    <name type="scientific">Rhodococcus sacchari</name>
    <dbReference type="NCBI Taxonomy" id="2962047"/>
    <lineage>
        <taxon>Bacteria</taxon>
        <taxon>Bacillati</taxon>
        <taxon>Actinomycetota</taxon>
        <taxon>Actinomycetes</taxon>
        <taxon>Mycobacteriales</taxon>
        <taxon>Nocardiaceae</taxon>
        <taxon>Rhodococcus</taxon>
    </lineage>
</organism>
<dbReference type="EMBL" id="CP107551">
    <property type="protein sequence ID" value="UYP17767.1"/>
    <property type="molecule type" value="Genomic_DNA"/>
</dbReference>
<evidence type="ECO:0000313" key="2">
    <source>
        <dbReference type="Proteomes" id="UP001156484"/>
    </source>
</evidence>
<dbReference type="Proteomes" id="UP001156484">
    <property type="component" value="Chromosome"/>
</dbReference>
<gene>
    <name evidence="1" type="ORF">OED52_13910</name>
</gene>
<name>A0ACD4DCN4_9NOCA</name>
<sequence>MGRPPLPIGAHGKIARTQLPDGRWRASCRVRDFDGVTRKVYRETPFGQRDRTGAVAERYLLEALAERSTPQDGDITADTKVRVLWPEYRKKLVTAGRAASTLVNYDRIAARIVDGLGELKIREATTPRLEKFVHEMADRHGVPTAKNARTILLGMFKLAVRYGALTVNPVREVTTPPRKGPRRTARAMDAATLAKLLRDVHESTVPCPPCPTPAERRKIKGVLHRRVPTVAEFCAATDTADVVVLFAATGCRIGELLGIRWKDVDLDEKVVHITGKIVRITGKGLIREDMTKTPAGMRTLPLPDFAVAMLQRRAQIGPLVFESLNGGGPRHPTTVSRQWLQIRSALGLDWVTTHTFRKTVATLIDEEGLSARVAADQLGHAQVSMTTDTYFGRGRTHAAVAEVLEGVLGGDIRYVSGTSGPSNDDGEPAA</sequence>
<reference evidence="1" key="1">
    <citation type="submission" date="2022-10" db="EMBL/GenBank/DDBJ databases">
        <title>Rhodococcus ferula Z13 complete genome.</title>
        <authorList>
            <person name="Long X."/>
            <person name="Zang M."/>
        </authorList>
    </citation>
    <scope>NUCLEOTIDE SEQUENCE</scope>
    <source>
        <strain evidence="1">Z13</strain>
    </source>
</reference>